<protein>
    <submittedName>
        <fullName evidence="2">Ankyrin repeat domain-containing protein</fullName>
    </submittedName>
</protein>
<dbReference type="EMBL" id="JAJAUY010000112">
    <property type="protein sequence ID" value="MCB5182214.1"/>
    <property type="molecule type" value="Genomic_DNA"/>
</dbReference>
<dbReference type="Gene3D" id="1.25.40.20">
    <property type="entry name" value="Ankyrin repeat-containing domain"/>
    <property type="match status" value="1"/>
</dbReference>
<reference evidence="2 3" key="1">
    <citation type="submission" date="2021-10" db="EMBL/GenBank/DDBJ databases">
        <title>Streptomyces sp. strain SMC 277, a novel streptomycete isolated from soil.</title>
        <authorList>
            <person name="Chanama M."/>
        </authorList>
    </citation>
    <scope>NUCLEOTIDE SEQUENCE [LARGE SCALE GENOMIC DNA]</scope>
    <source>
        <strain evidence="2 3">SMC 277</strain>
    </source>
</reference>
<dbReference type="SUPFAM" id="SSF48403">
    <property type="entry name" value="Ankyrin repeat"/>
    <property type="match status" value="1"/>
</dbReference>
<dbReference type="Proteomes" id="UP001199054">
    <property type="component" value="Unassembled WGS sequence"/>
</dbReference>
<dbReference type="Pfam" id="PF12796">
    <property type="entry name" value="Ank_2"/>
    <property type="match status" value="1"/>
</dbReference>
<dbReference type="RefSeq" id="WP_226729306.1">
    <property type="nucleotide sequence ID" value="NZ_JAJAUY010000112.1"/>
</dbReference>
<name>A0ABS8BCF8_9ACTN</name>
<comment type="caution">
    <text evidence="2">The sequence shown here is derived from an EMBL/GenBank/DDBJ whole genome shotgun (WGS) entry which is preliminary data.</text>
</comment>
<gene>
    <name evidence="2" type="ORF">LG632_22875</name>
</gene>
<keyword evidence="1" id="KW-0040">ANK repeat</keyword>
<evidence type="ECO:0000313" key="2">
    <source>
        <dbReference type="EMBL" id="MCB5182214.1"/>
    </source>
</evidence>
<sequence length="588" mass="64714">MTSSSPSLPGGIAPGDAPVWQRIRRYAVPRWMIEQATAHRLAGDWRAACAAAAVDPLLDLDDLRARHGDATAEAVTDDLRHLAPDLMRWHLPRRLGGRTTLATDRRILLARYPGAPATSQALTLIVTTTPMMEGPQRLRLTCVPLGGRAARNAEDWTQARHLWDARHAATLRERCTGGADRLPFFHADGTPLTTAELPSQDPGPGDPAARSEWIAVLHHRGETAEALRLTGIVFDPEQPQWLPSDFRAGPAAALARLPLDLGRPAAECRRLAAAGVNDRFRADWVWPLVLEPTGPAPEDPVRARFADRDEAGSATRLPEYTWQPQPDLHLLRTGRLTVDDLHPLVAAALFPQAPPAAGPPGPAEPAPVRVRCRDGAWHEVRFRGGDLVVPHTAQEIQREQALRAFGGAVAGCFAVREYARSGQGRLPRALHEQRRELMLRAQHGDTPGVVALLDAGVDPRLVLPGRRTLLHVLHLLDHRELLPRLLAAGLDLEAVDHGDRTPLMTAVTYGGSAELVRDLLAAGARLDALDDMELSLSQVIRRYRRDDLAFLAERVDEEFPGVGAEWFDEWMEERAEYAQYDGQEDEDE</sequence>
<dbReference type="PROSITE" id="PS50297">
    <property type="entry name" value="ANK_REP_REGION"/>
    <property type="match status" value="1"/>
</dbReference>
<dbReference type="PROSITE" id="PS50088">
    <property type="entry name" value="ANK_REPEAT"/>
    <property type="match status" value="1"/>
</dbReference>
<evidence type="ECO:0000313" key="3">
    <source>
        <dbReference type="Proteomes" id="UP001199054"/>
    </source>
</evidence>
<keyword evidence="3" id="KW-1185">Reference proteome</keyword>
<dbReference type="InterPro" id="IPR036770">
    <property type="entry name" value="Ankyrin_rpt-contain_sf"/>
</dbReference>
<accession>A0ABS8BCF8</accession>
<feature type="repeat" description="ANK" evidence="1">
    <location>
        <begin position="498"/>
        <end position="531"/>
    </location>
</feature>
<organism evidence="2 3">
    <name type="scientific">Streptomyces antimicrobicus</name>
    <dbReference type="NCBI Taxonomy" id="2883108"/>
    <lineage>
        <taxon>Bacteria</taxon>
        <taxon>Bacillati</taxon>
        <taxon>Actinomycetota</taxon>
        <taxon>Actinomycetes</taxon>
        <taxon>Kitasatosporales</taxon>
        <taxon>Streptomycetaceae</taxon>
        <taxon>Streptomyces</taxon>
    </lineage>
</organism>
<evidence type="ECO:0000256" key="1">
    <source>
        <dbReference type="PROSITE-ProRule" id="PRU00023"/>
    </source>
</evidence>
<dbReference type="InterPro" id="IPR002110">
    <property type="entry name" value="Ankyrin_rpt"/>
</dbReference>
<proteinExistence type="predicted"/>